<protein>
    <recommendedName>
        <fullName evidence="7">Dolichol phosphate-mannose biosynthesis regulatory protein</fullName>
    </recommendedName>
</protein>
<dbReference type="InterPro" id="IPR009914">
    <property type="entry name" value="DPM2"/>
</dbReference>
<comment type="subcellular location">
    <subcellularLocation>
        <location evidence="1 7">Endoplasmic reticulum membrane</location>
        <topology evidence="1 7">Multi-pass membrane protein</topology>
    </subcellularLocation>
</comment>
<feature type="transmembrane region" description="Helical" evidence="7">
    <location>
        <begin position="48"/>
        <end position="72"/>
    </location>
</feature>
<reference evidence="8" key="1">
    <citation type="submission" date="2014-03" db="EMBL/GenBank/DDBJ databases">
        <authorList>
            <person name="Casaregola S."/>
        </authorList>
    </citation>
    <scope>NUCLEOTIDE SEQUENCE [LARGE SCALE GENOMIC DNA]</scope>
    <source>
        <strain evidence="8">CLIB 918</strain>
    </source>
</reference>
<evidence type="ECO:0000256" key="6">
    <source>
        <dbReference type="ARBA" id="ARBA00023136"/>
    </source>
</evidence>
<evidence type="ECO:0000256" key="2">
    <source>
        <dbReference type="ARBA" id="ARBA00005478"/>
    </source>
</evidence>
<evidence type="ECO:0000256" key="5">
    <source>
        <dbReference type="ARBA" id="ARBA00022989"/>
    </source>
</evidence>
<name>A0A0J9X3H9_GEOCN</name>
<dbReference type="GO" id="GO:0033185">
    <property type="term" value="C:dolichol-phosphate-mannose synthase complex"/>
    <property type="evidence" value="ECO:0007669"/>
    <property type="project" value="TreeGrafter"/>
</dbReference>
<accession>A0A0J9X3H9</accession>
<dbReference type="Pfam" id="PF07297">
    <property type="entry name" value="DPM2"/>
    <property type="match status" value="1"/>
</dbReference>
<dbReference type="OrthoDB" id="311279at2759"/>
<comment type="subunit">
    <text evidence="7">Component of the dolichol-phosphate mannose (DPM) synthase complex.</text>
</comment>
<keyword evidence="4 7" id="KW-0256">Endoplasmic reticulum</keyword>
<comment type="pathway">
    <text evidence="7">Protein modification; protein glycosylation.</text>
</comment>
<gene>
    <name evidence="8" type="ORF">BN980_GECA01s09987g</name>
</gene>
<evidence type="ECO:0000313" key="8">
    <source>
        <dbReference type="EMBL" id="CDO51659.1"/>
    </source>
</evidence>
<comment type="function">
    <text evidence="7">Regulatory subunit of the dolichol-phosphate mannose (DPM) synthase complex; essential for the ER localization.</text>
</comment>
<dbReference type="Proteomes" id="UP000242525">
    <property type="component" value="Unassembled WGS sequence"/>
</dbReference>
<dbReference type="UniPathway" id="UPA00378"/>
<keyword evidence="9" id="KW-1185">Reference proteome</keyword>
<keyword evidence="6 7" id="KW-0472">Membrane</keyword>
<organism evidence="8 9">
    <name type="scientific">Geotrichum candidum</name>
    <name type="common">Oospora lactis</name>
    <name type="synonym">Dipodascus geotrichum</name>
    <dbReference type="NCBI Taxonomy" id="1173061"/>
    <lineage>
        <taxon>Eukaryota</taxon>
        <taxon>Fungi</taxon>
        <taxon>Dikarya</taxon>
        <taxon>Ascomycota</taxon>
        <taxon>Saccharomycotina</taxon>
        <taxon>Dipodascomycetes</taxon>
        <taxon>Dipodascales</taxon>
        <taxon>Dipodascaceae</taxon>
        <taxon>Geotrichum</taxon>
    </lineage>
</organism>
<dbReference type="EMBL" id="CCBN010000001">
    <property type="protein sequence ID" value="CDO51659.1"/>
    <property type="molecule type" value="Genomic_DNA"/>
</dbReference>
<dbReference type="GO" id="GO:0005789">
    <property type="term" value="C:endoplasmic reticulum membrane"/>
    <property type="evidence" value="ECO:0007669"/>
    <property type="project" value="UniProtKB-SubCell"/>
</dbReference>
<dbReference type="STRING" id="1173061.A0A0J9X3H9"/>
<comment type="caution">
    <text evidence="8">The sequence shown here is derived from an EMBL/GenBank/DDBJ whole genome shotgun (WGS) entry which is preliminary data.</text>
</comment>
<evidence type="ECO:0000256" key="3">
    <source>
        <dbReference type="ARBA" id="ARBA00022692"/>
    </source>
</evidence>
<feature type="transmembrane region" description="Helical" evidence="7">
    <location>
        <begin position="7"/>
        <end position="28"/>
    </location>
</feature>
<dbReference type="PANTHER" id="PTHR15039:SF11">
    <property type="entry name" value="DOLICHOL PHOSPHATE-MANNOSE BIOSYNTHESIS REGULATORY PROTEIN"/>
    <property type="match status" value="1"/>
</dbReference>
<dbReference type="GO" id="GO:0006506">
    <property type="term" value="P:GPI anchor biosynthetic process"/>
    <property type="evidence" value="ECO:0007669"/>
    <property type="project" value="TreeGrafter"/>
</dbReference>
<keyword evidence="3 7" id="KW-0812">Transmembrane</keyword>
<evidence type="ECO:0000256" key="4">
    <source>
        <dbReference type="ARBA" id="ARBA00022824"/>
    </source>
</evidence>
<dbReference type="GO" id="GO:0180047">
    <property type="term" value="P:dolichol phosphate mannose biosynthetic process"/>
    <property type="evidence" value="ECO:0007669"/>
    <property type="project" value="InterPro"/>
</dbReference>
<evidence type="ECO:0000256" key="7">
    <source>
        <dbReference type="RuleBase" id="RU365084"/>
    </source>
</evidence>
<dbReference type="PANTHER" id="PTHR15039">
    <property type="entry name" value="DOLICHOL PHOSPHATE-MANNOSE BIOSYNTHESIS REGULATORY PROTEIN"/>
    <property type="match status" value="1"/>
</dbReference>
<proteinExistence type="inferred from homology"/>
<dbReference type="GO" id="GO:0030234">
    <property type="term" value="F:enzyme regulator activity"/>
    <property type="evidence" value="ECO:0007669"/>
    <property type="project" value="UniProtKB-UniRule"/>
</dbReference>
<evidence type="ECO:0000313" key="9">
    <source>
        <dbReference type="Proteomes" id="UP000242525"/>
    </source>
</evidence>
<evidence type="ECO:0000256" key="1">
    <source>
        <dbReference type="ARBA" id="ARBA00004477"/>
    </source>
</evidence>
<sequence length="88" mass="9654">MSVDKLIGAGMLTVATVVFVYYTAWTFILPFIDESSPIHALFLPREWAIRIPVILLLLAFALVGSFIGSVMIKSAKKEQAKKNAAKGK</sequence>
<dbReference type="AlphaFoldDB" id="A0A0J9X3H9"/>
<keyword evidence="5 7" id="KW-1133">Transmembrane helix</keyword>
<comment type="similarity">
    <text evidence="2 7">Belongs to the DPM2 family.</text>
</comment>